<protein>
    <recommendedName>
        <fullName evidence="4">TLC domain-containing protein</fullName>
    </recommendedName>
</protein>
<feature type="transmembrane region" description="Helical" evidence="1">
    <location>
        <begin position="302"/>
        <end position="321"/>
    </location>
</feature>
<reference evidence="2" key="2">
    <citation type="submission" date="2023-06" db="EMBL/GenBank/DDBJ databases">
        <authorList>
            <consortium name="Lawrence Berkeley National Laboratory"/>
            <person name="Mondo S.J."/>
            <person name="Hensen N."/>
            <person name="Bonometti L."/>
            <person name="Westerberg I."/>
            <person name="Brannstrom I.O."/>
            <person name="Guillou S."/>
            <person name="Cros-Aarteil S."/>
            <person name="Calhoun S."/>
            <person name="Haridas S."/>
            <person name="Kuo A."/>
            <person name="Pangilinan J."/>
            <person name="Riley R."/>
            <person name="Labutti K."/>
            <person name="Andreopoulos B."/>
            <person name="Lipzen A."/>
            <person name="Chen C."/>
            <person name="Yanf M."/>
            <person name="Daum C."/>
            <person name="Ng V."/>
            <person name="Clum A."/>
            <person name="Steindorff A."/>
            <person name="Ohm R."/>
            <person name="Martin F."/>
            <person name="Silar P."/>
            <person name="Natvig D."/>
            <person name="Lalanne C."/>
            <person name="Gautier V."/>
            <person name="Ament-Velasquez S.L."/>
            <person name="Kruys A."/>
            <person name="Hutchinson M.I."/>
            <person name="Powell A.J."/>
            <person name="Barry K."/>
            <person name="Miller A.N."/>
            <person name="Grigoriev I.V."/>
            <person name="Debuchy R."/>
            <person name="Gladieux P."/>
            <person name="Thoren M.H."/>
            <person name="Johannesson H."/>
        </authorList>
    </citation>
    <scope>NUCLEOTIDE SEQUENCE</scope>
    <source>
        <strain evidence="2">PSN324</strain>
    </source>
</reference>
<evidence type="ECO:0000256" key="1">
    <source>
        <dbReference type="SAM" id="Phobius"/>
    </source>
</evidence>
<comment type="caution">
    <text evidence="2">The sequence shown here is derived from an EMBL/GenBank/DDBJ whole genome shotgun (WGS) entry which is preliminary data.</text>
</comment>
<feature type="non-terminal residue" evidence="2">
    <location>
        <position position="384"/>
    </location>
</feature>
<reference evidence="2" key="1">
    <citation type="journal article" date="2023" name="Mol. Phylogenet. Evol.">
        <title>Genome-scale phylogeny and comparative genomics of the fungal order Sordariales.</title>
        <authorList>
            <person name="Hensen N."/>
            <person name="Bonometti L."/>
            <person name="Westerberg I."/>
            <person name="Brannstrom I.O."/>
            <person name="Guillou S."/>
            <person name="Cros-Aarteil S."/>
            <person name="Calhoun S."/>
            <person name="Haridas S."/>
            <person name="Kuo A."/>
            <person name="Mondo S."/>
            <person name="Pangilinan J."/>
            <person name="Riley R."/>
            <person name="LaButti K."/>
            <person name="Andreopoulos B."/>
            <person name="Lipzen A."/>
            <person name="Chen C."/>
            <person name="Yan M."/>
            <person name="Daum C."/>
            <person name="Ng V."/>
            <person name="Clum A."/>
            <person name="Steindorff A."/>
            <person name="Ohm R.A."/>
            <person name="Martin F."/>
            <person name="Silar P."/>
            <person name="Natvig D.O."/>
            <person name="Lalanne C."/>
            <person name="Gautier V."/>
            <person name="Ament-Velasquez S.L."/>
            <person name="Kruys A."/>
            <person name="Hutchinson M.I."/>
            <person name="Powell A.J."/>
            <person name="Barry K."/>
            <person name="Miller A.N."/>
            <person name="Grigoriev I.V."/>
            <person name="Debuchy R."/>
            <person name="Gladieux P."/>
            <person name="Hiltunen Thoren M."/>
            <person name="Johannesson H."/>
        </authorList>
    </citation>
    <scope>NUCLEOTIDE SEQUENCE</scope>
    <source>
        <strain evidence="2">PSN324</strain>
    </source>
</reference>
<keyword evidence="1" id="KW-0812">Transmembrane</keyword>
<evidence type="ECO:0008006" key="4">
    <source>
        <dbReference type="Google" id="ProtNLM"/>
    </source>
</evidence>
<gene>
    <name evidence="2" type="ORF">QBC42DRAFT_178135</name>
</gene>
<feature type="transmembrane region" description="Helical" evidence="1">
    <location>
        <begin position="125"/>
        <end position="144"/>
    </location>
</feature>
<evidence type="ECO:0000313" key="3">
    <source>
        <dbReference type="Proteomes" id="UP001321749"/>
    </source>
</evidence>
<feature type="transmembrane region" description="Helical" evidence="1">
    <location>
        <begin position="333"/>
        <end position="351"/>
    </location>
</feature>
<accession>A0AAV9HLE0</accession>
<dbReference type="AlphaFoldDB" id="A0AAV9HLE0"/>
<proteinExistence type="predicted"/>
<keyword evidence="1" id="KW-1133">Transmembrane helix</keyword>
<keyword evidence="3" id="KW-1185">Reference proteome</keyword>
<feature type="transmembrane region" description="Helical" evidence="1">
    <location>
        <begin position="210"/>
        <end position="230"/>
    </location>
</feature>
<feature type="transmembrane region" description="Helical" evidence="1">
    <location>
        <begin position="261"/>
        <end position="282"/>
    </location>
</feature>
<name>A0AAV9HLE0_9PEZI</name>
<evidence type="ECO:0000313" key="2">
    <source>
        <dbReference type="EMBL" id="KAK4461599.1"/>
    </source>
</evidence>
<feature type="transmembrane region" description="Helical" evidence="1">
    <location>
        <begin position="59"/>
        <end position="82"/>
    </location>
</feature>
<feature type="transmembrane region" description="Helical" evidence="1">
    <location>
        <begin position="17"/>
        <end position="38"/>
    </location>
</feature>
<keyword evidence="1" id="KW-0472">Membrane</keyword>
<sequence length="384" mass="42766">MESQNATCNSVKPQVPYIPFLLGLTSWAVLRLALEGFVRNFFPSFYADLKLDIRRKYNFYFGNWIGLVFKFLSLASCGAALLTTSAENDIGGLIRPLNAAEQVCWGCRAVIYIQELPDVAAFPELVIHHVLSIAAMVGILTYNLPRRQLYLLWGTLHSEIVNNARRILKIHDRLGPRLAWWIALANSSLIWSLRILGALVALFWTLRGGIRGIGLFVYVAAILVYIFYMLQLTSFELSRYKILNIDAGEPSYLVIAEKWRINLLGMFMGLGLACTELSALFIYERGDDRVSSEDELHSLSFVTLQAAIIGLVGSCLLSRLADGSGKRYTKLSLHAGFLFAGTTILLSPTLADTVDRMAFASCLMMSFALMKSITRYGYSISSPA</sequence>
<feature type="transmembrane region" description="Helical" evidence="1">
    <location>
        <begin position="178"/>
        <end position="204"/>
    </location>
</feature>
<dbReference type="EMBL" id="MU864988">
    <property type="protein sequence ID" value="KAK4461599.1"/>
    <property type="molecule type" value="Genomic_DNA"/>
</dbReference>
<dbReference type="Proteomes" id="UP001321749">
    <property type="component" value="Unassembled WGS sequence"/>
</dbReference>
<organism evidence="2 3">
    <name type="scientific">Cladorrhinum samala</name>
    <dbReference type="NCBI Taxonomy" id="585594"/>
    <lineage>
        <taxon>Eukaryota</taxon>
        <taxon>Fungi</taxon>
        <taxon>Dikarya</taxon>
        <taxon>Ascomycota</taxon>
        <taxon>Pezizomycotina</taxon>
        <taxon>Sordariomycetes</taxon>
        <taxon>Sordariomycetidae</taxon>
        <taxon>Sordariales</taxon>
        <taxon>Podosporaceae</taxon>
        <taxon>Cladorrhinum</taxon>
    </lineage>
</organism>